<dbReference type="SUPFAM" id="SSF51215">
    <property type="entry name" value="Regulatory protein AraC"/>
    <property type="match status" value="1"/>
</dbReference>
<comment type="caution">
    <text evidence="5">The sequence shown here is derived from an EMBL/GenBank/DDBJ whole genome shotgun (WGS) entry which is preliminary data.</text>
</comment>
<dbReference type="EMBL" id="JAQAGZ010000001">
    <property type="protein sequence ID" value="MCZ8511064.1"/>
    <property type="molecule type" value="Genomic_DNA"/>
</dbReference>
<keyword evidence="3" id="KW-0804">Transcription</keyword>
<keyword evidence="1" id="KW-0805">Transcription regulation</keyword>
<dbReference type="InterPro" id="IPR037923">
    <property type="entry name" value="HTH-like"/>
</dbReference>
<dbReference type="InterPro" id="IPR018062">
    <property type="entry name" value="HTH_AraC-typ_CS"/>
</dbReference>
<name>A0ABT4Q2J4_9BACL</name>
<sequence>MTSMQRIPFDHIRSRVLGADFYQFNPGGKVGPRLPYAHSFIYITEGRGTVTLEGTTYEAEPRDLFYIEPSMEHSYAADPQQPMVHASVYVDLLWDSTSKPVGDKRLNCYSHAAYDPGLCAARVAFEEEIRLPARTRVPQHSDWMEAYKSVIRSFEKRDPWNLIELRSLFEQFLTGFARFLAHPYEPSDPRIRRIIDWMNGHLKDAFHLSSWSRSLQLSEAYLYELFRAETGYSPQHYFLRRRLEQAKAELRETNDSVTSIAERLGFVSIHYFSRQFTRVQQESPQQYRKRIRSYEA</sequence>
<evidence type="ECO:0000256" key="3">
    <source>
        <dbReference type="ARBA" id="ARBA00023163"/>
    </source>
</evidence>
<dbReference type="InterPro" id="IPR014710">
    <property type="entry name" value="RmlC-like_jellyroll"/>
</dbReference>
<keyword evidence="6" id="KW-1185">Reference proteome</keyword>
<dbReference type="PROSITE" id="PS00041">
    <property type="entry name" value="HTH_ARAC_FAMILY_1"/>
    <property type="match status" value="1"/>
</dbReference>
<dbReference type="PROSITE" id="PS01124">
    <property type="entry name" value="HTH_ARAC_FAMILY_2"/>
    <property type="match status" value="1"/>
</dbReference>
<dbReference type="Proteomes" id="UP001527882">
    <property type="component" value="Unassembled WGS sequence"/>
</dbReference>
<evidence type="ECO:0000259" key="4">
    <source>
        <dbReference type="PROSITE" id="PS01124"/>
    </source>
</evidence>
<evidence type="ECO:0000256" key="1">
    <source>
        <dbReference type="ARBA" id="ARBA00023015"/>
    </source>
</evidence>
<dbReference type="SMART" id="SM00342">
    <property type="entry name" value="HTH_ARAC"/>
    <property type="match status" value="1"/>
</dbReference>
<dbReference type="Gene3D" id="2.60.120.10">
    <property type="entry name" value="Jelly Rolls"/>
    <property type="match status" value="1"/>
</dbReference>
<dbReference type="Gene3D" id="1.10.10.60">
    <property type="entry name" value="Homeodomain-like"/>
    <property type="match status" value="1"/>
</dbReference>
<dbReference type="InterPro" id="IPR003313">
    <property type="entry name" value="AraC-bd"/>
</dbReference>
<evidence type="ECO:0000256" key="2">
    <source>
        <dbReference type="ARBA" id="ARBA00023125"/>
    </source>
</evidence>
<evidence type="ECO:0000313" key="6">
    <source>
        <dbReference type="Proteomes" id="UP001527882"/>
    </source>
</evidence>
<dbReference type="RefSeq" id="WP_269879435.1">
    <property type="nucleotide sequence ID" value="NZ_JAQAGZ010000001.1"/>
</dbReference>
<dbReference type="InterPro" id="IPR018060">
    <property type="entry name" value="HTH_AraC"/>
</dbReference>
<dbReference type="SUPFAM" id="SSF46689">
    <property type="entry name" value="Homeodomain-like"/>
    <property type="match status" value="2"/>
</dbReference>
<dbReference type="Pfam" id="PF02311">
    <property type="entry name" value="AraC_binding"/>
    <property type="match status" value="1"/>
</dbReference>
<evidence type="ECO:0000313" key="5">
    <source>
        <dbReference type="EMBL" id="MCZ8511064.1"/>
    </source>
</evidence>
<keyword evidence="2" id="KW-0238">DNA-binding</keyword>
<protein>
    <submittedName>
        <fullName evidence="5">AraC family transcriptional regulator</fullName>
    </submittedName>
</protein>
<gene>
    <name evidence="5" type="ORF">O9H85_01155</name>
</gene>
<dbReference type="InterPro" id="IPR009057">
    <property type="entry name" value="Homeodomain-like_sf"/>
</dbReference>
<reference evidence="5 6" key="1">
    <citation type="submission" date="2022-12" db="EMBL/GenBank/DDBJ databases">
        <title>Draft genome sequence of Paenibacillus sp. dW9.</title>
        <authorList>
            <person name="Choi E.-W."/>
            <person name="Kim D.-U."/>
        </authorList>
    </citation>
    <scope>NUCLEOTIDE SEQUENCE [LARGE SCALE GENOMIC DNA]</scope>
    <source>
        <strain evidence="6">dW9</strain>
    </source>
</reference>
<dbReference type="Pfam" id="PF12833">
    <property type="entry name" value="HTH_18"/>
    <property type="match status" value="1"/>
</dbReference>
<proteinExistence type="predicted"/>
<dbReference type="PANTHER" id="PTHR43280">
    <property type="entry name" value="ARAC-FAMILY TRANSCRIPTIONAL REGULATOR"/>
    <property type="match status" value="1"/>
</dbReference>
<organism evidence="5 6">
    <name type="scientific">Paenibacillus gyeongsangnamensis</name>
    <dbReference type="NCBI Taxonomy" id="3388067"/>
    <lineage>
        <taxon>Bacteria</taxon>
        <taxon>Bacillati</taxon>
        <taxon>Bacillota</taxon>
        <taxon>Bacilli</taxon>
        <taxon>Bacillales</taxon>
        <taxon>Paenibacillaceae</taxon>
        <taxon>Paenibacillus</taxon>
    </lineage>
</organism>
<feature type="domain" description="HTH araC/xylS-type" evidence="4">
    <location>
        <begin position="192"/>
        <end position="290"/>
    </location>
</feature>
<accession>A0ABT4Q2J4</accession>
<dbReference type="PANTHER" id="PTHR43280:SF30">
    <property type="entry name" value="MMSAB OPERON REGULATORY PROTEIN"/>
    <property type="match status" value="1"/>
</dbReference>